<evidence type="ECO:0000313" key="5">
    <source>
        <dbReference type="Proteomes" id="UP000004982"/>
    </source>
</evidence>
<evidence type="ECO:0000313" key="4">
    <source>
        <dbReference type="EMBL" id="UNV84443.1"/>
    </source>
</evidence>
<evidence type="ECO:0000313" key="6">
    <source>
        <dbReference type="Proteomes" id="UP000829455"/>
    </source>
</evidence>
<dbReference type="EMBL" id="AFQE01000027">
    <property type="protein sequence ID" value="EGQ77959.1"/>
    <property type="molecule type" value="Genomic_DNA"/>
</dbReference>
<keyword evidence="6" id="KW-1185">Reference proteome</keyword>
<organism evidence="3 5">
    <name type="scientific">Neisseria macacae ATCC 33926</name>
    <dbReference type="NCBI Taxonomy" id="997348"/>
    <lineage>
        <taxon>Bacteria</taxon>
        <taxon>Pseudomonadati</taxon>
        <taxon>Pseudomonadota</taxon>
        <taxon>Betaproteobacteria</taxon>
        <taxon>Neisseriales</taxon>
        <taxon>Neisseriaceae</taxon>
        <taxon>Neisseria</taxon>
    </lineage>
</organism>
<feature type="compositionally biased region" description="Basic and acidic residues" evidence="1">
    <location>
        <begin position="64"/>
        <end position="78"/>
    </location>
</feature>
<name>A0AA36XLE0_9NEIS</name>
<proteinExistence type="predicted"/>
<reference evidence="3 5" key="1">
    <citation type="submission" date="2011-05" db="EMBL/GenBank/DDBJ databases">
        <authorList>
            <person name="Muzny D."/>
            <person name="Qin X."/>
            <person name="Deng J."/>
            <person name="Jiang H."/>
            <person name="Liu Y."/>
            <person name="Qu J."/>
            <person name="Song X.-Z."/>
            <person name="Zhang L."/>
            <person name="Thornton R."/>
            <person name="Coyle M."/>
            <person name="Francisco L."/>
            <person name="Jackson L."/>
            <person name="Javaid M."/>
            <person name="Korchina V."/>
            <person name="Kovar C."/>
            <person name="Mata R."/>
            <person name="Mathew T."/>
            <person name="Ngo R."/>
            <person name="Nguyen L."/>
            <person name="Nguyen N."/>
            <person name="Okwuonu G."/>
            <person name="Ongeri F."/>
            <person name="Pham C."/>
            <person name="Simmons D."/>
            <person name="Wilczek-Boney K."/>
            <person name="Hale W."/>
            <person name="Jakkamsetti A."/>
            <person name="Pham P."/>
            <person name="Ruth R."/>
            <person name="San Lucas F."/>
            <person name="Warren J."/>
            <person name="Zhang J."/>
            <person name="Zhao Z."/>
            <person name="Zhou C."/>
            <person name="Zhu D."/>
            <person name="Lee S."/>
            <person name="Bess C."/>
            <person name="Blankenburg K."/>
            <person name="Forbes L."/>
            <person name="Fu Q."/>
            <person name="Gubbala S."/>
            <person name="Hirani K."/>
            <person name="Jayaseelan J.C."/>
            <person name="Lara F."/>
            <person name="Munidasa M."/>
            <person name="Palculict T."/>
            <person name="Patil S."/>
            <person name="Pu L.-L."/>
            <person name="Saada N."/>
            <person name="Tang L."/>
            <person name="Weissenberger G."/>
            <person name="Zhu Y."/>
            <person name="Hemphill L."/>
            <person name="Shang Y."/>
            <person name="Youmans B."/>
            <person name="Ayvaz T."/>
            <person name="Ross M."/>
            <person name="Santibanez J."/>
            <person name="Aqrawi P."/>
            <person name="Gross S."/>
            <person name="Joshi V."/>
            <person name="Fowler G."/>
            <person name="Nazareth L."/>
            <person name="Reid J."/>
            <person name="Worley K."/>
            <person name="Petrosino J."/>
            <person name="Highlander S."/>
            <person name="Gibbs R."/>
        </authorList>
    </citation>
    <scope>NUCLEOTIDE SEQUENCE [LARGE SCALE GENOMIC DNA]</scope>
    <source>
        <strain evidence="3 5">ATCC 33926</strain>
    </source>
</reference>
<keyword evidence="2" id="KW-0732">Signal</keyword>
<dbReference type="Proteomes" id="UP000829455">
    <property type="component" value="Chromosome"/>
</dbReference>
<dbReference type="PROSITE" id="PS51257">
    <property type="entry name" value="PROKAR_LIPOPROTEIN"/>
    <property type="match status" value="1"/>
</dbReference>
<sequence length="435" mass="49625">MKKTFCLVLAAAFGLSACSSLENKSAHEMMAISLDRVYTDDYSYNIDSEVKFHTSTAEAGVAPESEKKARLEETKKDQAELDKQVKELNEDGIELSEEDQTKLKEALLDTDNDKWFPEMIDKWQEYPVVGRYLEGVRLKSHIAIDLPAKKAEWIPAISINHRNEQLNIQSPMLIDGENLSLTIDQPLLSSMIMSIFTSEEIRKRLAEEQPISIQLKDEEMVKGIPLRHAAKAAFKAYIEASKAAPAEAYRLENMDEFGKQNKAKYRIHYTHKDEYDPLFINAFAKEFKKEFDALKKKPEEGSTAEGYEKVEKFFGEFIDSTKEKGLSMHSGFEKMVGMPLYYDYYLNGKGRLLATRIYTQVNSKSNTQALNIVMESIYHNYGKPVFKFKPASEKVIDIKELTVPIISRLLLPSGYDPEAETDSEENTEEHSATEE</sequence>
<reference evidence="4 6" key="2">
    <citation type="submission" date="2022-03" db="EMBL/GenBank/DDBJ databases">
        <title>Genome sequencing of Neisseria macacae.</title>
        <authorList>
            <person name="Baek M.-G."/>
        </authorList>
    </citation>
    <scope>NUCLEOTIDE SEQUENCE [LARGE SCALE GENOMIC DNA]</scope>
    <source>
        <strain evidence="4 6">ATCC 33926</strain>
    </source>
</reference>
<dbReference type="RefSeq" id="WP_003776667.1">
    <property type="nucleotide sequence ID" value="NZ_CP094241.1"/>
</dbReference>
<evidence type="ECO:0000313" key="3">
    <source>
        <dbReference type="EMBL" id="EGQ77959.1"/>
    </source>
</evidence>
<feature type="region of interest" description="Disordered" evidence="1">
    <location>
        <begin position="55"/>
        <end position="78"/>
    </location>
</feature>
<dbReference type="EMBL" id="CP094241">
    <property type="protein sequence ID" value="UNV84443.1"/>
    <property type="molecule type" value="Genomic_DNA"/>
</dbReference>
<dbReference type="AlphaFoldDB" id="A0AA36XLE0"/>
<evidence type="ECO:0000256" key="2">
    <source>
        <dbReference type="SAM" id="SignalP"/>
    </source>
</evidence>
<protein>
    <submittedName>
        <fullName evidence="4">RNA polymerase subunit sigma</fullName>
    </submittedName>
</protein>
<feature type="region of interest" description="Disordered" evidence="1">
    <location>
        <begin position="414"/>
        <end position="435"/>
    </location>
</feature>
<dbReference type="Proteomes" id="UP000004982">
    <property type="component" value="Unassembled WGS sequence"/>
</dbReference>
<accession>A0AA36XLE0</accession>
<evidence type="ECO:0000256" key="1">
    <source>
        <dbReference type="SAM" id="MobiDB-lite"/>
    </source>
</evidence>
<feature type="compositionally biased region" description="Acidic residues" evidence="1">
    <location>
        <begin position="417"/>
        <end position="427"/>
    </location>
</feature>
<gene>
    <name evidence="3" type="ORF">HMPREF9418_0552</name>
    <name evidence="4" type="ORF">MON40_10580</name>
</gene>
<feature type="signal peptide" evidence="2">
    <location>
        <begin position="1"/>
        <end position="21"/>
    </location>
</feature>
<feature type="chain" id="PRO_5041401449" evidence="2">
    <location>
        <begin position="22"/>
        <end position="435"/>
    </location>
</feature>